<dbReference type="InParanoid" id="A0A409X1D3"/>
<gene>
    <name evidence="2" type="ORF">CVT26_004421</name>
</gene>
<protein>
    <submittedName>
        <fullName evidence="2">Uncharacterized protein</fullName>
    </submittedName>
</protein>
<evidence type="ECO:0000256" key="1">
    <source>
        <dbReference type="SAM" id="MobiDB-lite"/>
    </source>
</evidence>
<proteinExistence type="predicted"/>
<feature type="compositionally biased region" description="Low complexity" evidence="1">
    <location>
        <begin position="82"/>
        <end position="99"/>
    </location>
</feature>
<accession>A0A409X1D3</accession>
<dbReference type="EMBL" id="NHYE01004439">
    <property type="protein sequence ID" value="PPQ84608.1"/>
    <property type="molecule type" value="Genomic_DNA"/>
</dbReference>
<sequence>MPSHDYKRRRRIEVMAKGSPRRKRVTPGRKKLHVKSGKAKKKGIRPARIGTTVPRPMEHELEEQQSVLKNPTPVPPVPNDPHSPSSQTKSAALSSLPSTLPLPLPPPLADASNDADANFGATQVRPARLVHASSRTESTDYGIYARRMALSQPGSNDPSPFFEPLESFGSLSPFTHSPECFTLSPFPVSHSPENFALSSFTHSPENAILSSFSHSPLAQLSPALNTLGDFT</sequence>
<feature type="compositionally biased region" description="Basic residues" evidence="1">
    <location>
        <begin position="19"/>
        <end position="45"/>
    </location>
</feature>
<comment type="caution">
    <text evidence="2">The sequence shown here is derived from an EMBL/GenBank/DDBJ whole genome shotgun (WGS) entry which is preliminary data.</text>
</comment>
<name>A0A409X1D3_9AGAR</name>
<reference evidence="2 3" key="1">
    <citation type="journal article" date="2018" name="Evol. Lett.">
        <title>Horizontal gene cluster transfer increased hallucinogenic mushroom diversity.</title>
        <authorList>
            <person name="Reynolds H.T."/>
            <person name="Vijayakumar V."/>
            <person name="Gluck-Thaler E."/>
            <person name="Korotkin H.B."/>
            <person name="Matheny P.B."/>
            <person name="Slot J.C."/>
        </authorList>
    </citation>
    <scope>NUCLEOTIDE SEQUENCE [LARGE SCALE GENOMIC DNA]</scope>
    <source>
        <strain evidence="2 3">SRW20</strain>
    </source>
</reference>
<dbReference type="AlphaFoldDB" id="A0A409X1D3"/>
<dbReference type="Proteomes" id="UP000284706">
    <property type="component" value="Unassembled WGS sequence"/>
</dbReference>
<evidence type="ECO:0000313" key="3">
    <source>
        <dbReference type="Proteomes" id="UP000284706"/>
    </source>
</evidence>
<organism evidence="2 3">
    <name type="scientific">Gymnopilus dilepis</name>
    <dbReference type="NCBI Taxonomy" id="231916"/>
    <lineage>
        <taxon>Eukaryota</taxon>
        <taxon>Fungi</taxon>
        <taxon>Dikarya</taxon>
        <taxon>Basidiomycota</taxon>
        <taxon>Agaricomycotina</taxon>
        <taxon>Agaricomycetes</taxon>
        <taxon>Agaricomycetidae</taxon>
        <taxon>Agaricales</taxon>
        <taxon>Agaricineae</taxon>
        <taxon>Hymenogastraceae</taxon>
        <taxon>Gymnopilus</taxon>
    </lineage>
</organism>
<feature type="compositionally biased region" description="Pro residues" evidence="1">
    <location>
        <begin position="72"/>
        <end position="81"/>
    </location>
</feature>
<feature type="compositionally biased region" description="Basic residues" evidence="1">
    <location>
        <begin position="1"/>
        <end position="11"/>
    </location>
</feature>
<keyword evidence="3" id="KW-1185">Reference proteome</keyword>
<feature type="region of interest" description="Disordered" evidence="1">
    <location>
        <begin position="1"/>
        <end position="112"/>
    </location>
</feature>
<evidence type="ECO:0000313" key="2">
    <source>
        <dbReference type="EMBL" id="PPQ84608.1"/>
    </source>
</evidence>